<evidence type="ECO:0000256" key="1">
    <source>
        <dbReference type="SAM" id="MobiDB-lite"/>
    </source>
</evidence>
<keyword evidence="2" id="KW-0732">Signal</keyword>
<reference evidence="3" key="1">
    <citation type="submission" date="2023-03" db="EMBL/GenBank/DDBJ databases">
        <title>Massive genome expansion in bonnet fungi (Mycena s.s.) driven by repeated elements and novel gene families across ecological guilds.</title>
        <authorList>
            <consortium name="Lawrence Berkeley National Laboratory"/>
            <person name="Harder C.B."/>
            <person name="Miyauchi S."/>
            <person name="Viragh M."/>
            <person name="Kuo A."/>
            <person name="Thoen E."/>
            <person name="Andreopoulos B."/>
            <person name="Lu D."/>
            <person name="Skrede I."/>
            <person name="Drula E."/>
            <person name="Henrissat B."/>
            <person name="Morin E."/>
            <person name="Kohler A."/>
            <person name="Barry K."/>
            <person name="LaButti K."/>
            <person name="Morin E."/>
            <person name="Salamov A."/>
            <person name="Lipzen A."/>
            <person name="Mereny Z."/>
            <person name="Hegedus B."/>
            <person name="Baldrian P."/>
            <person name="Stursova M."/>
            <person name="Weitz H."/>
            <person name="Taylor A."/>
            <person name="Grigoriev I.V."/>
            <person name="Nagy L.G."/>
            <person name="Martin F."/>
            <person name="Kauserud H."/>
        </authorList>
    </citation>
    <scope>NUCLEOTIDE SEQUENCE</scope>
    <source>
        <strain evidence="3">CBHHK182m</strain>
    </source>
</reference>
<feature type="signal peptide" evidence="2">
    <location>
        <begin position="1"/>
        <end position="18"/>
    </location>
</feature>
<evidence type="ECO:0000256" key="2">
    <source>
        <dbReference type="SAM" id="SignalP"/>
    </source>
</evidence>
<proteinExistence type="predicted"/>
<sequence length="306" mass="29905">MFSLTSFYFLLASTLVSAAPVPRATLDKSALLQNGLIAQNLNFQFQNLTANDACNTGDVACIKGDFATCVDDKWQTQGCLNSLSCFVVPFLSQPGANVTCTSERNALSTIVSTGASNQIAVANANVTDGSSSSDGGSSSSSAPADASTTLSATTTITANGGDSTVTVTVTPSAATTVTVTQPAPPAATNGGASSLSTLSFSGTVTLPPQTTVVSGAEAASILSSLAAQGFTPVTTIFGSGSTPTDAPDNSVNGAAAAGPSIIVLTTASAAPTLSSANNAAGAVSAPPAPAAAASSAPANPFPFSDY</sequence>
<keyword evidence="4" id="KW-1185">Reference proteome</keyword>
<protein>
    <submittedName>
        <fullName evidence="3">Uncharacterized protein</fullName>
    </submittedName>
</protein>
<feature type="region of interest" description="Disordered" evidence="1">
    <location>
        <begin position="278"/>
        <end position="306"/>
    </location>
</feature>
<accession>A0AAD7MG50</accession>
<organism evidence="3 4">
    <name type="scientific">Mycena metata</name>
    <dbReference type="NCBI Taxonomy" id="1033252"/>
    <lineage>
        <taxon>Eukaryota</taxon>
        <taxon>Fungi</taxon>
        <taxon>Dikarya</taxon>
        <taxon>Basidiomycota</taxon>
        <taxon>Agaricomycotina</taxon>
        <taxon>Agaricomycetes</taxon>
        <taxon>Agaricomycetidae</taxon>
        <taxon>Agaricales</taxon>
        <taxon>Marasmiineae</taxon>
        <taxon>Mycenaceae</taxon>
        <taxon>Mycena</taxon>
    </lineage>
</organism>
<dbReference type="AlphaFoldDB" id="A0AAD7MG50"/>
<name>A0AAD7MG50_9AGAR</name>
<feature type="region of interest" description="Disordered" evidence="1">
    <location>
        <begin position="127"/>
        <end position="146"/>
    </location>
</feature>
<evidence type="ECO:0000313" key="3">
    <source>
        <dbReference type="EMBL" id="KAJ7716086.1"/>
    </source>
</evidence>
<dbReference type="Proteomes" id="UP001215598">
    <property type="component" value="Unassembled WGS sequence"/>
</dbReference>
<evidence type="ECO:0000313" key="4">
    <source>
        <dbReference type="Proteomes" id="UP001215598"/>
    </source>
</evidence>
<gene>
    <name evidence="3" type="ORF">B0H16DRAFT_1614626</name>
</gene>
<comment type="caution">
    <text evidence="3">The sequence shown here is derived from an EMBL/GenBank/DDBJ whole genome shotgun (WGS) entry which is preliminary data.</text>
</comment>
<dbReference type="EMBL" id="JARKIB010000297">
    <property type="protein sequence ID" value="KAJ7716086.1"/>
    <property type="molecule type" value="Genomic_DNA"/>
</dbReference>
<feature type="chain" id="PRO_5042267506" evidence="2">
    <location>
        <begin position="19"/>
        <end position="306"/>
    </location>
</feature>